<dbReference type="Gene3D" id="3.30.450.20">
    <property type="entry name" value="PAS domain"/>
    <property type="match status" value="1"/>
</dbReference>
<evidence type="ECO:0000313" key="2">
    <source>
        <dbReference type="Proteomes" id="UP000008315"/>
    </source>
</evidence>
<reference evidence="2" key="1">
    <citation type="journal article" date="2012" name="J. Bacteriol.">
        <title>Genome sequence of the haloalkaliphilic methanotrophic bacterium Methylomicrobium alcaliphilum 20Z.</title>
        <authorList>
            <person name="Vuilleumier S."/>
            <person name="Khmelenina V.N."/>
            <person name="Bringel F."/>
            <person name="Reshetnikov A.S."/>
            <person name="Lajus A."/>
            <person name="Mangenot S."/>
            <person name="Rouy Z."/>
            <person name="Op den Camp H.J."/>
            <person name="Jetten M.S."/>
            <person name="Dispirito A.A."/>
            <person name="Dunfield P."/>
            <person name="Klotz M.G."/>
            <person name="Semrau J.D."/>
            <person name="Stein L.Y."/>
            <person name="Barbe V."/>
            <person name="Medigue C."/>
            <person name="Trotsenko Y.A."/>
            <person name="Kalyuzhnaya M.G."/>
        </authorList>
    </citation>
    <scope>NUCLEOTIDE SEQUENCE [LARGE SCALE GENOMIC DNA]</scope>
    <source>
        <strain evidence="2">DSM 19304 / NCIMB 14124 / VKM B-2133 / 20Z</strain>
    </source>
</reference>
<proteinExistence type="predicted"/>
<dbReference type="PATRIC" id="fig|271065.3.peg.422"/>
<evidence type="ECO:0000313" key="1">
    <source>
        <dbReference type="EMBL" id="CCE22106.1"/>
    </source>
</evidence>
<sequence length="674" mass="75298">MNTIIETNKTKLLAAMPAVKSYEARLASLNDWWGKIALIGKINSHNVASTILDDMNLTKSKFGELQQKLTYNLLVENLKKLVLDNSSKAQVAIDLLIRNLFERTADVGFLATDDDIRSFLISGNSDREGIDFIENRLREYVKKYSVYDEIIIFDTEGRVKAHLDNENPISHSTDPLIAETLKSSAEYTETFRYSELQPNKRHSLIYSCKITESNQQGSKAVGVLCLCFRFDDEMAGIFGDLLAADDDGTLMILGTDGKIIASSDEQLMPLQAAFANANPVNIASYKLREYIVNTRQTKGYQGFFGLGWTGRMMTPLETAFKRNEAVDRGSAYTDIIDQASTFPQELKDIRKASSDINADLGLLVLNGQIASARKNAAEFMPVLEAIKEIGSDIANIFADSVNSLQEVTVMSSHLNNAGFLASLAVDIMDRNLYERANDCRWWALTSTFRHCLAQPEISSKDEQRMTDILQYINALYTVYTNLYLYDKNGRILAVSNSYERSLLGMQVDERSGAPAALRNSDSQSYSVSPFIRTPFYGNRYTYIYNASITHLARQDQVLGGIGIVFDSEPQFSSMLDEVLPRDEAGKLLEGCFAFFTDRNKMIVASANHPSLGAGDSLAIDDRFFAMRTGQRGSEVIQYNGVQYVLGMAVSKGYREYKAVDGYSNDVFAFVFIPF</sequence>
<dbReference type="AlphaFoldDB" id="G4SXQ1"/>
<evidence type="ECO:0008006" key="3">
    <source>
        <dbReference type="Google" id="ProtNLM"/>
    </source>
</evidence>
<dbReference type="RefSeq" id="WP_014146915.1">
    <property type="nucleotide sequence ID" value="NC_016112.1"/>
</dbReference>
<accession>G4SXQ1</accession>
<dbReference type="Proteomes" id="UP000008315">
    <property type="component" value="Chromosome"/>
</dbReference>
<name>G4SXQ1_META2</name>
<gene>
    <name evidence="1" type="ordered locus">MEALZ_0406</name>
</gene>
<dbReference type="KEGG" id="mah:MEALZ_0406"/>
<keyword evidence="2" id="KW-1185">Reference proteome</keyword>
<dbReference type="HOGENOM" id="CLU_015621_0_0_6"/>
<protein>
    <recommendedName>
        <fullName evidence="3">Chemotaxis protein CheW</fullName>
    </recommendedName>
</protein>
<dbReference type="EMBL" id="FO082060">
    <property type="protein sequence ID" value="CCE22106.1"/>
    <property type="molecule type" value="Genomic_DNA"/>
</dbReference>
<organism evidence="1 2">
    <name type="scientific">Methylotuvimicrobium alcaliphilum (strain DSM 19304 / NCIMB 14124 / VKM B-2133 / 20Z)</name>
    <name type="common">Methylomicrobium alcaliphilum</name>
    <dbReference type="NCBI Taxonomy" id="1091494"/>
    <lineage>
        <taxon>Bacteria</taxon>
        <taxon>Pseudomonadati</taxon>
        <taxon>Pseudomonadota</taxon>
        <taxon>Gammaproteobacteria</taxon>
        <taxon>Methylococcales</taxon>
        <taxon>Methylococcaceae</taxon>
        <taxon>Methylotuvimicrobium</taxon>
    </lineage>
</organism>
<dbReference type="STRING" id="1091494.MEALZ_0406"/>